<sequence length="178" mass="20923">MDVERPRRRRRRAHNEEDVGGYQGPDRISHLPDEVAHHILSFLPMEDVAQTSTLSKRWKFIWRTLPVVDFDENRFQHLDDLQCRQEFLYSMSRLLLSEDLNRALIKKLRVISIHPRDAGLELLINLFIDLSLSKRVPPNMADLASDRTQEMGRHMTASCTTWSRWRSQASQATLMAWN</sequence>
<dbReference type="SUPFAM" id="SSF81383">
    <property type="entry name" value="F-box domain"/>
    <property type="match status" value="1"/>
</dbReference>
<dbReference type="Pfam" id="PF00646">
    <property type="entry name" value="F-box"/>
    <property type="match status" value="1"/>
</dbReference>
<dbReference type="AlphaFoldDB" id="A0AA87Z2F7"/>
<feature type="region of interest" description="Disordered" evidence="1">
    <location>
        <begin position="1"/>
        <end position="26"/>
    </location>
</feature>
<protein>
    <recommendedName>
        <fullName evidence="2">F-box domain-containing protein</fullName>
    </recommendedName>
</protein>
<dbReference type="SMART" id="SM00256">
    <property type="entry name" value="FBOX"/>
    <property type="match status" value="1"/>
</dbReference>
<evidence type="ECO:0000256" key="1">
    <source>
        <dbReference type="SAM" id="MobiDB-lite"/>
    </source>
</evidence>
<proteinExistence type="predicted"/>
<dbReference type="PANTHER" id="PTHR32212:SF234">
    <property type="entry name" value="F-BOX_LRR-REPEAT PROTEIN 13-LIKE"/>
    <property type="match status" value="1"/>
</dbReference>
<dbReference type="PANTHER" id="PTHR32212">
    <property type="entry name" value="CYCLIN-LIKE F-BOX"/>
    <property type="match status" value="1"/>
</dbReference>
<dbReference type="Gene3D" id="1.20.1280.50">
    <property type="match status" value="1"/>
</dbReference>
<gene>
    <name evidence="3" type="ORF">TIFTF001_043141</name>
</gene>
<dbReference type="Proteomes" id="UP001187192">
    <property type="component" value="Unassembled WGS sequence"/>
</dbReference>
<name>A0AA87Z2F7_FICCA</name>
<evidence type="ECO:0000259" key="2">
    <source>
        <dbReference type="PROSITE" id="PS50181"/>
    </source>
</evidence>
<evidence type="ECO:0000313" key="4">
    <source>
        <dbReference type="Proteomes" id="UP001187192"/>
    </source>
</evidence>
<dbReference type="InterPro" id="IPR001810">
    <property type="entry name" value="F-box_dom"/>
</dbReference>
<feature type="compositionally biased region" description="Basic residues" evidence="1">
    <location>
        <begin position="1"/>
        <end position="13"/>
    </location>
</feature>
<dbReference type="InterPro" id="IPR036047">
    <property type="entry name" value="F-box-like_dom_sf"/>
</dbReference>
<accession>A0AA87Z2F7</accession>
<dbReference type="InterPro" id="IPR053781">
    <property type="entry name" value="F-box_AtFBL13-like"/>
</dbReference>
<dbReference type="PROSITE" id="PS50181">
    <property type="entry name" value="FBOX"/>
    <property type="match status" value="1"/>
</dbReference>
<keyword evidence="4" id="KW-1185">Reference proteome</keyword>
<comment type="caution">
    <text evidence="3">The sequence shown here is derived from an EMBL/GenBank/DDBJ whole genome shotgun (WGS) entry which is preliminary data.</text>
</comment>
<organism evidence="3 4">
    <name type="scientific">Ficus carica</name>
    <name type="common">Common fig</name>
    <dbReference type="NCBI Taxonomy" id="3494"/>
    <lineage>
        <taxon>Eukaryota</taxon>
        <taxon>Viridiplantae</taxon>
        <taxon>Streptophyta</taxon>
        <taxon>Embryophyta</taxon>
        <taxon>Tracheophyta</taxon>
        <taxon>Spermatophyta</taxon>
        <taxon>Magnoliopsida</taxon>
        <taxon>eudicotyledons</taxon>
        <taxon>Gunneridae</taxon>
        <taxon>Pentapetalae</taxon>
        <taxon>rosids</taxon>
        <taxon>fabids</taxon>
        <taxon>Rosales</taxon>
        <taxon>Moraceae</taxon>
        <taxon>Ficeae</taxon>
        <taxon>Ficus</taxon>
    </lineage>
</organism>
<dbReference type="CDD" id="cd22160">
    <property type="entry name" value="F-box_AtFBL13-like"/>
    <property type="match status" value="1"/>
</dbReference>
<reference evidence="3" key="1">
    <citation type="submission" date="2023-07" db="EMBL/GenBank/DDBJ databases">
        <title>draft genome sequence of fig (Ficus carica).</title>
        <authorList>
            <person name="Takahashi T."/>
            <person name="Nishimura K."/>
        </authorList>
    </citation>
    <scope>NUCLEOTIDE SEQUENCE</scope>
</reference>
<feature type="domain" description="F-box" evidence="2">
    <location>
        <begin position="25"/>
        <end position="78"/>
    </location>
</feature>
<dbReference type="EMBL" id="BTGU01002656">
    <property type="protein sequence ID" value="GMN20671.1"/>
    <property type="molecule type" value="Genomic_DNA"/>
</dbReference>
<evidence type="ECO:0000313" key="3">
    <source>
        <dbReference type="EMBL" id="GMN20671.1"/>
    </source>
</evidence>